<dbReference type="PANTHER" id="PTHR36848">
    <property type="entry name" value="DNA-BINDING PROTEIN (PUTATIVE SECRETED PROTEIN)-RELATED"/>
    <property type="match status" value="1"/>
</dbReference>
<protein>
    <submittedName>
        <fullName evidence="1">Uncharacterized protein</fullName>
    </submittedName>
</protein>
<dbReference type="PATRIC" id="fig|927665.4.peg.4528"/>
<proteinExistence type="predicted"/>
<dbReference type="Gene3D" id="2.60.120.260">
    <property type="entry name" value="Galactose-binding domain-like"/>
    <property type="match status" value="1"/>
</dbReference>
<dbReference type="Pfam" id="PF17132">
    <property type="entry name" value="Glyco_hydro_106"/>
    <property type="match status" value="1"/>
</dbReference>
<dbReference type="AlphaFoldDB" id="A0A0F5IQY6"/>
<dbReference type="InterPro" id="IPR008979">
    <property type="entry name" value="Galactose-bd-like_sf"/>
</dbReference>
<comment type="caution">
    <text evidence="1">The sequence shown here is derived from an EMBL/GenBank/DDBJ whole genome shotgun (WGS) entry which is preliminary data.</text>
</comment>
<dbReference type="GO" id="GO:0005975">
    <property type="term" value="P:carbohydrate metabolic process"/>
    <property type="evidence" value="ECO:0007669"/>
    <property type="project" value="InterPro"/>
</dbReference>
<accession>A0A0F5IQY6</accession>
<evidence type="ECO:0000313" key="1">
    <source>
        <dbReference type="EMBL" id="KKB47994.1"/>
    </source>
</evidence>
<name>A0A0F5IQY6_9BACT</name>
<dbReference type="InterPro" id="IPR029062">
    <property type="entry name" value="Class_I_gatase-like"/>
</dbReference>
<dbReference type="Gene3D" id="3.40.50.880">
    <property type="match status" value="1"/>
</dbReference>
<dbReference type="PANTHER" id="PTHR36848:SF2">
    <property type="entry name" value="SECRETED PROTEIN"/>
    <property type="match status" value="1"/>
</dbReference>
<dbReference type="CDD" id="cd03143">
    <property type="entry name" value="A4_beta-galactosidase_middle_domain"/>
    <property type="match status" value="1"/>
</dbReference>
<evidence type="ECO:0000313" key="2">
    <source>
        <dbReference type="Proteomes" id="UP000033047"/>
    </source>
</evidence>
<dbReference type="EMBL" id="AQHV01000024">
    <property type="protein sequence ID" value="KKB47994.1"/>
    <property type="molecule type" value="Genomic_DNA"/>
</dbReference>
<reference evidence="1 2" key="1">
    <citation type="submission" date="2013-04" db="EMBL/GenBank/DDBJ databases">
        <title>The Genome Sequence of Parabacteroides goldsteinii DSM 19448.</title>
        <authorList>
            <consortium name="The Broad Institute Genomics Platform"/>
            <person name="Earl A."/>
            <person name="Ward D."/>
            <person name="Feldgarden M."/>
            <person name="Gevers D."/>
            <person name="Martens E."/>
            <person name="Sakamoto M."/>
            <person name="Benno Y."/>
            <person name="Song Y."/>
            <person name="Liu C."/>
            <person name="Lee J."/>
            <person name="Bolanos M."/>
            <person name="Vaisanen M.L."/>
            <person name="Finegold S.M."/>
            <person name="Walker B."/>
            <person name="Young S."/>
            <person name="Zeng Q."/>
            <person name="Gargeya S."/>
            <person name="Fitzgerald M."/>
            <person name="Haas B."/>
            <person name="Abouelleil A."/>
            <person name="Allen A.W."/>
            <person name="Alvarado L."/>
            <person name="Arachchi H.M."/>
            <person name="Berlin A.M."/>
            <person name="Chapman S.B."/>
            <person name="Gainer-Dewar J."/>
            <person name="Goldberg J."/>
            <person name="Griggs A."/>
            <person name="Gujja S."/>
            <person name="Hansen M."/>
            <person name="Howarth C."/>
            <person name="Imamovic A."/>
            <person name="Ireland A."/>
            <person name="Larimer J."/>
            <person name="McCowan C."/>
            <person name="Murphy C."/>
            <person name="Pearson M."/>
            <person name="Poon T.W."/>
            <person name="Priest M."/>
            <person name="Roberts A."/>
            <person name="Saif S."/>
            <person name="Shea T."/>
            <person name="Sisk P."/>
            <person name="Sykes S."/>
            <person name="Wortman J."/>
            <person name="Nusbaum C."/>
            <person name="Birren B."/>
        </authorList>
    </citation>
    <scope>NUCLEOTIDE SEQUENCE [LARGE SCALE GENOMIC DNA]</scope>
    <source>
        <strain evidence="1 2">DSM 19448</strain>
    </source>
</reference>
<dbReference type="HOGENOM" id="CLU_260005_0_0_10"/>
<dbReference type="NCBIfam" id="NF045579">
    <property type="entry name" value="rhamnoside_JR"/>
    <property type="match status" value="1"/>
</dbReference>
<dbReference type="RefSeq" id="WP_046147417.1">
    <property type="nucleotide sequence ID" value="NZ_KQ033913.1"/>
</dbReference>
<gene>
    <name evidence="1" type="ORF">HMPREF1535_04410</name>
</gene>
<dbReference type="InterPro" id="IPR053161">
    <property type="entry name" value="Ulvan_degrading_GH"/>
</dbReference>
<organism evidence="1 2">
    <name type="scientific">Parabacteroides goldsteinii DSM 19448 = WAL 12034</name>
    <dbReference type="NCBI Taxonomy" id="927665"/>
    <lineage>
        <taxon>Bacteria</taxon>
        <taxon>Pseudomonadati</taxon>
        <taxon>Bacteroidota</taxon>
        <taxon>Bacteroidia</taxon>
        <taxon>Bacteroidales</taxon>
        <taxon>Tannerellaceae</taxon>
        <taxon>Parabacteroides</taxon>
    </lineage>
</organism>
<sequence length="1221" mass="138714">MGRWKRMGIFDKKRIIVVCFFVFFCQMIFSQSQKFRGYPQKDADILSGFSCPPKGYGNVPFYWWNGDSLNRERMKEQLEILSESATDGFAVSYIHLDPKVDVENMKDGYGLFGKTESGRPKIFSEDWWNTWSWFAKECASKNIGLGLDDYTVGWIGNGYYSDELQEMAKFRGYQGELNIQSVTVKGGTTFTYDIPDKFLTAVVWPGKTDLTKYISGDKLLWEVPCDNSYKVYIISTKENHLLHPDIGKEYVRVYFDRFERRMSDAVPDGMNYFFQDELSYPIKMGSWAEDFRDEFEKRKGYDITLYLPALKEFIGDITPKIRLDYCDVLMDLAEERYFRPIYDWHVSRGLIYGSDNLRRGKDPLAYVDYFRANSWYTAPGNDAPSTGSSFLQTKVSSSITHLYERQRTWLEAFHSMGWGSSASWLTKQMDHHFMAGGNLVCMHGLYYSTHGGWWEWAPPCFHFRMPYWPHMKRWLEYTERLSYLMSQGTHVCDIALMYPTESLQAYPEANTKITFDQAMKLSNAGLDYDFMDYRSLQKAKVADGCLHVAGEKYKILILANMKALHYASMEKVLEFYRAGGIVIATGELPKASTRIGENDPVVDAMVREIFGLTAGEVVRGKTTDKRVNTSGGTGIYIAGDDLVEQIWSQITPDFKPVGGAGKALHRCIGERNVYMVMDVPKGTECFFRATGKVELWNASDGTIIDYPVVRQTEEGTWLLLEKESDNSYLFVFSPGIPVFLPEYRKESIQIYHTAITGVWETELLPTMDNKWGDYRFPASDMIGAEARSFKHCAAALSPDNWMNPYFDDSGWKESIYGYGEQFVSYFKSAGESMSNISDVLAESRKPGKILEFSWQFGVFDNPGSQGWHGLKGKVSDGFFILDQGGHQIYRSMVYAPAKDNYRVEVCGIKPDFLLVDGKAVNENLLLDQGWHQVVVAYIGTPKTEFKFQKGAYRDFRERSAVVFFPASSLTPEKPSTYAKVISTRWALGDHLLYDPYGGDNLMWNYRFRSAPGTEELEITVVGQDLKIWHNGKEITGKNVQLLSTDRSGICKYRVIIPTPRKDAGLIAFSVRRKPGYQGTAVICEPIKIKTGKGILEAGNWSETGALKHYSGGMYYRKEVVIPSIKSNNKVILDLGEVNASCEVKVNGQDVGIVMGSLYTVDISKQVKSGKNHIEVLVYSTLSNHYQIIPTPYRGDGVAGLLGPVSLTVWETPSLKTKVPVR</sequence>
<dbReference type="STRING" id="927665.HMPREF1535_04410"/>
<dbReference type="Proteomes" id="UP000033047">
    <property type="component" value="Unassembled WGS sequence"/>
</dbReference>
<dbReference type="GO" id="GO:0004553">
    <property type="term" value="F:hydrolase activity, hydrolyzing O-glycosyl compounds"/>
    <property type="evidence" value="ECO:0007669"/>
    <property type="project" value="InterPro"/>
</dbReference>
<dbReference type="SUPFAM" id="SSF49785">
    <property type="entry name" value="Galactose-binding domain-like"/>
    <property type="match status" value="1"/>
</dbReference>